<proteinExistence type="predicted"/>
<reference evidence="1" key="1">
    <citation type="submission" date="2019-08" db="EMBL/GenBank/DDBJ databases">
        <authorList>
            <person name="Kucharzyk K."/>
            <person name="Murdoch R.W."/>
            <person name="Higgins S."/>
            <person name="Loffler F."/>
        </authorList>
    </citation>
    <scope>NUCLEOTIDE SEQUENCE</scope>
</reference>
<name>A0A644XCK5_9ZZZZ</name>
<dbReference type="EMBL" id="VSSQ01002194">
    <property type="protein sequence ID" value="MPM13925.1"/>
    <property type="molecule type" value="Genomic_DNA"/>
</dbReference>
<organism evidence="1">
    <name type="scientific">bioreactor metagenome</name>
    <dbReference type="NCBI Taxonomy" id="1076179"/>
    <lineage>
        <taxon>unclassified sequences</taxon>
        <taxon>metagenomes</taxon>
        <taxon>ecological metagenomes</taxon>
    </lineage>
</organism>
<dbReference type="AlphaFoldDB" id="A0A644XCK5"/>
<sequence length="81" mass="9105">MHIHAGNIGIRTREVDILHRSDGDGCIVGIFFDRQAVVVNDRQFAGVDVADKIRADRIDGTRFAGHHIRAIRQLADDKRTE</sequence>
<evidence type="ECO:0000313" key="1">
    <source>
        <dbReference type="EMBL" id="MPM13925.1"/>
    </source>
</evidence>
<comment type="caution">
    <text evidence="1">The sequence shown here is derived from an EMBL/GenBank/DDBJ whole genome shotgun (WGS) entry which is preliminary data.</text>
</comment>
<protein>
    <submittedName>
        <fullName evidence="1">Uncharacterized protein</fullName>
    </submittedName>
</protein>
<accession>A0A644XCK5</accession>
<gene>
    <name evidence="1" type="ORF">SDC9_60285</name>
</gene>